<dbReference type="GO" id="GO:0016020">
    <property type="term" value="C:membrane"/>
    <property type="evidence" value="ECO:0007669"/>
    <property type="project" value="UniProtKB-SubCell"/>
</dbReference>
<gene>
    <name evidence="7" type="primary">BBOV_II007610</name>
</gene>
<dbReference type="Pfam" id="PF03661">
    <property type="entry name" value="TMEM33_Pom33"/>
    <property type="match status" value="1"/>
</dbReference>
<comment type="similarity">
    <text evidence="2">Belongs to the PER33/POM33 family.</text>
</comment>
<keyword evidence="5 6" id="KW-0472">Membrane</keyword>
<evidence type="ECO:0000256" key="3">
    <source>
        <dbReference type="ARBA" id="ARBA00022692"/>
    </source>
</evidence>
<dbReference type="EMBL" id="AK440811">
    <property type="protein sequence ID" value="BAN64605.1"/>
    <property type="molecule type" value="mRNA"/>
</dbReference>
<evidence type="ECO:0000256" key="6">
    <source>
        <dbReference type="SAM" id="Phobius"/>
    </source>
</evidence>
<dbReference type="GO" id="GO:0005783">
    <property type="term" value="C:endoplasmic reticulum"/>
    <property type="evidence" value="ECO:0007669"/>
    <property type="project" value="TreeGrafter"/>
</dbReference>
<reference evidence="7" key="1">
    <citation type="journal article" date="2014" name="BMC Genomics">
        <title>The Babesia bovis gene and promoter model: an update from full-length EST analysis.</title>
        <authorList>
            <person name="Yamagishi J."/>
            <person name="Wakaguri H."/>
            <person name="Yokoyama N."/>
            <person name="Yamashita R."/>
            <person name="Suzuki Y."/>
            <person name="Xuan X."/>
            <person name="Igarashi I."/>
        </authorList>
    </citation>
    <scope>NUCLEOTIDE SEQUENCE</scope>
    <source>
        <strain evidence="7">Texas</strain>
    </source>
</reference>
<dbReference type="GO" id="GO:0071786">
    <property type="term" value="P:endoplasmic reticulum tubular network organization"/>
    <property type="evidence" value="ECO:0007669"/>
    <property type="project" value="TreeGrafter"/>
</dbReference>
<dbReference type="GO" id="GO:0061024">
    <property type="term" value="P:membrane organization"/>
    <property type="evidence" value="ECO:0007669"/>
    <property type="project" value="TreeGrafter"/>
</dbReference>
<comment type="subcellular location">
    <subcellularLocation>
        <location evidence="1">Membrane</location>
        <topology evidence="1">Multi-pass membrane protein</topology>
    </subcellularLocation>
</comment>
<evidence type="ECO:0000313" key="7">
    <source>
        <dbReference type="EMBL" id="BAN64605.1"/>
    </source>
</evidence>
<name>S6C834_BABBO</name>
<dbReference type="InterPro" id="IPR051645">
    <property type="entry name" value="PER33/POM33_regulator"/>
</dbReference>
<feature type="transmembrane region" description="Helical" evidence="6">
    <location>
        <begin position="107"/>
        <end position="126"/>
    </location>
</feature>
<evidence type="ECO:0000256" key="4">
    <source>
        <dbReference type="ARBA" id="ARBA00022989"/>
    </source>
</evidence>
<organism evidence="7">
    <name type="scientific">Babesia bovis</name>
    <dbReference type="NCBI Taxonomy" id="5865"/>
    <lineage>
        <taxon>Eukaryota</taxon>
        <taxon>Sar</taxon>
        <taxon>Alveolata</taxon>
        <taxon>Apicomplexa</taxon>
        <taxon>Aconoidasida</taxon>
        <taxon>Piroplasmida</taxon>
        <taxon>Babesiidae</taxon>
        <taxon>Babesia</taxon>
    </lineage>
</organism>
<dbReference type="PANTHER" id="PTHR12703">
    <property type="entry name" value="TRANSMEMBRANE PROTEIN 33"/>
    <property type="match status" value="1"/>
</dbReference>
<protein>
    <submittedName>
        <fullName evidence="7">Uncharacterized protein</fullName>
    </submittedName>
</protein>
<dbReference type="PANTHER" id="PTHR12703:SF4">
    <property type="entry name" value="TRANSMEMBRANE PROTEIN 33"/>
    <property type="match status" value="1"/>
</dbReference>
<sequence>MTHNLTDAEKEFLEYNWENSKDWKHYYNNLFPTPPPNKVPKYKRTWFKRHVNPKLPADSTVGDIEYTSSNKSTTATEDNIKKPTTTNKAKTTMSFTMSIDLLVKLELVARLVFIASTVILVFFRLAKLIPPRILLPVGFAYMTSFFMFLLIALFKDKGKPSWSIEYARILLMDDNLHYLTYGLSIINTPKTLVIMGPQLLTCLLGLQKLHRQYNKYIPKNMIPDSVKPLWQQLDKHTVNILGIRGTMEAAILFHMLFAMFTSVSSIMSLVLYTNFIKLKVAMNDVYLIGAFSQLNSMIWKVISHPSVPSFIQSGYSTLTRTVLKYFQPQRR</sequence>
<evidence type="ECO:0000256" key="5">
    <source>
        <dbReference type="ARBA" id="ARBA00023136"/>
    </source>
</evidence>
<evidence type="ECO:0000256" key="1">
    <source>
        <dbReference type="ARBA" id="ARBA00004141"/>
    </source>
</evidence>
<keyword evidence="4 6" id="KW-1133">Transmembrane helix</keyword>
<proteinExistence type="evidence at transcript level"/>
<dbReference type="AlphaFoldDB" id="S6C834"/>
<feature type="transmembrane region" description="Helical" evidence="6">
    <location>
        <begin position="251"/>
        <end position="272"/>
    </location>
</feature>
<dbReference type="VEuPathDB" id="PiroplasmaDB:BBOV_II007610"/>
<dbReference type="InterPro" id="IPR005344">
    <property type="entry name" value="TMEM33/Pom33"/>
</dbReference>
<keyword evidence="3 6" id="KW-0812">Transmembrane</keyword>
<evidence type="ECO:0000256" key="2">
    <source>
        <dbReference type="ARBA" id="ARBA00007322"/>
    </source>
</evidence>
<feature type="transmembrane region" description="Helical" evidence="6">
    <location>
        <begin position="133"/>
        <end position="154"/>
    </location>
</feature>
<accession>S6C834</accession>